<proteinExistence type="predicted"/>
<feature type="region of interest" description="Disordered" evidence="1">
    <location>
        <begin position="637"/>
        <end position="690"/>
    </location>
</feature>
<dbReference type="PANTHER" id="PTHR42064">
    <property type="entry name" value="YALI0F28677P"/>
    <property type="match status" value="1"/>
</dbReference>
<feature type="compositionally biased region" description="Polar residues" evidence="1">
    <location>
        <begin position="664"/>
        <end position="675"/>
    </location>
</feature>
<organism evidence="2 3">
    <name type="scientific">Modicella reniformis</name>
    <dbReference type="NCBI Taxonomy" id="1440133"/>
    <lineage>
        <taxon>Eukaryota</taxon>
        <taxon>Fungi</taxon>
        <taxon>Fungi incertae sedis</taxon>
        <taxon>Mucoromycota</taxon>
        <taxon>Mortierellomycotina</taxon>
        <taxon>Mortierellomycetes</taxon>
        <taxon>Mortierellales</taxon>
        <taxon>Mortierellaceae</taxon>
        <taxon>Modicella</taxon>
    </lineage>
</organism>
<evidence type="ECO:0000313" key="2">
    <source>
        <dbReference type="EMBL" id="KAF9986791.1"/>
    </source>
</evidence>
<name>A0A9P6MB40_9FUNG</name>
<feature type="compositionally biased region" description="Basic and acidic residues" evidence="1">
    <location>
        <begin position="1347"/>
        <end position="1361"/>
    </location>
</feature>
<feature type="region of interest" description="Disordered" evidence="1">
    <location>
        <begin position="29"/>
        <end position="55"/>
    </location>
</feature>
<feature type="compositionally biased region" description="Low complexity" evidence="1">
    <location>
        <begin position="1324"/>
        <end position="1340"/>
    </location>
</feature>
<feature type="compositionally biased region" description="Acidic residues" evidence="1">
    <location>
        <begin position="40"/>
        <end position="51"/>
    </location>
</feature>
<feature type="region of interest" description="Disordered" evidence="1">
    <location>
        <begin position="1029"/>
        <end position="1056"/>
    </location>
</feature>
<feature type="compositionally biased region" description="Low complexity" evidence="1">
    <location>
        <begin position="1374"/>
        <end position="1383"/>
    </location>
</feature>
<sequence length="1445" mass="156832">MVMENTAMGGTSRLVTVTKPMLGDQFMDFAGNHDSPESNIDLDSEAEDSDDQSLLSSDDNFLAQATRMLSVKDKGISILKISNSQMLSSTHVSGMIAIPGLKENGEVQVDSDSSCSNTESCYDPASNRAAADRAWKVRIRQTISSEADLPEEIRTVARSIFKILREFDVVTVDENDYDDDDDDDDDDGDNDEVHWAHAGGRLPTHVGNSNIRSLLIHGIEQARLFGSHASAISFHHSLRVLESSPVLQQLDSSKIIYLLAMPIKHRLDHRAGRARSRTIWEGFAHSWHLRLVSAIERKRELLSSLRIKMYYQMCVRTSRAFEKSLGVVVALSRLNRAALRKYLTAEEWERCYGMIPGWSETDNGGAKGSYLDHSSHNFYGGDGAGHQTESSSRRYSANSNHSHALRTAKGRRSSFSAYGDNMGSRSVGSSSLLDTSLGHLKEKEQATFSNSYGSGNQNMFWSGNSNGQSGSMGSLSDLTDVQSDFNMNARESEAVRHWITDAAIHNFLPGEENFLRFCMEVESVVRGIGLGGTGIQGAGIPQVQNGVMLPVLSNSGSDFFIKEVAKYNGQFVTGMGPAEQAAPSKSTPASGVTEFLVNSLKSGNAATSLPTATGSHFFSQASSSVSSFHNAFSGLSGGGGSNNSQSSQPSTASILGGGSIGRTRITSRQLLPNSHQTHDPIPTLPDDPSSIYSFPPGPTYALYNPPYSTTSHGVSSSYSGLLAPGGVSATISPHQTSQLPKDMTEFLRRIQLKLTSFVLSEWLDLFGEVEADRWFIEFLDEMGSQDCKDDLDEKSDPLAAVDTNQDGYIPLNEMDVRDKPHNEPEPYPAPGFTGPGEGIRSCLDNVGDSGSLGSVGSQWVHHNCHSSMWSEHQQLSQEQCQQSGFDPEEREYLDGVTAMKPSASASSFTTTGSMTTAPSVGSIFDTVAHQPMVDASGNLKNSGENYLNIQTKNITGKRSARAKQSKPYDFAEAYRSTIEQFNDATSPYQKLGHLYALELLIVASISYPDSCDNSLIGCFSGLDMKQQGHGGSRLSSTRSKASAHAAPFQDAPPSPRTFTPGTDAIVNEIEILFRRPGVLRPRHLLRDMQLIATFIPGSILDLRDDGKAFWDIALAISSLKNNVVEYIVQKGTQYVEVEESSRTSQEIDRNGGMSRMQEDDERIRMAEAVRLFTIGAKELNAVAQRELAILYMSLPMLPSSSPPPMGHRGDGSPQIAHISRMPSPISITTSKFGKGPRRTNTPPLSPKGTFSNPFLSSKSSTASIPIKQRSRHQRSSSGSGSSFGSGVLSGLGIMTGLGSLTGTSSMGSGGSSEAAPNNSSTASLQQLQLQYQNQQQQQQQHPGEFAEGYRDEEQQHSDIHPGRLSVGHYTGSANLSQHQQYHNHQNHHHGHQSNSNVESGPDKFNPENVATAMHWFTLAAAQGDKFSINYLKHKDTAGGMLGSMG</sequence>
<accession>A0A9P6MB40</accession>
<feature type="region of interest" description="Disordered" evidence="1">
    <location>
        <begin position="381"/>
        <end position="411"/>
    </location>
</feature>
<gene>
    <name evidence="2" type="ORF">BGZ65_006259</name>
</gene>
<dbReference type="Proteomes" id="UP000749646">
    <property type="component" value="Unassembled WGS sequence"/>
</dbReference>
<feature type="compositionally biased region" description="Polar residues" evidence="1">
    <location>
        <begin position="1238"/>
        <end position="1263"/>
    </location>
</feature>
<evidence type="ECO:0000256" key="1">
    <source>
        <dbReference type="SAM" id="MobiDB-lite"/>
    </source>
</evidence>
<dbReference type="EMBL" id="JAAAHW010003209">
    <property type="protein sequence ID" value="KAF9986791.1"/>
    <property type="molecule type" value="Genomic_DNA"/>
</dbReference>
<feature type="compositionally biased region" description="Polar residues" evidence="1">
    <location>
        <begin position="387"/>
        <end position="402"/>
    </location>
</feature>
<evidence type="ECO:0000313" key="3">
    <source>
        <dbReference type="Proteomes" id="UP000749646"/>
    </source>
</evidence>
<feature type="region of interest" description="Disordered" evidence="1">
    <location>
        <begin position="1225"/>
        <end position="1284"/>
    </location>
</feature>
<dbReference type="PANTHER" id="PTHR42064:SF1">
    <property type="entry name" value="YALI0F28677P"/>
    <property type="match status" value="1"/>
</dbReference>
<comment type="caution">
    <text evidence="2">The sequence shown here is derived from an EMBL/GenBank/DDBJ whole genome shotgun (WGS) entry which is preliminary data.</text>
</comment>
<dbReference type="OrthoDB" id="3548913at2759"/>
<reference evidence="2" key="1">
    <citation type="journal article" date="2020" name="Fungal Divers.">
        <title>Resolving the Mortierellaceae phylogeny through synthesis of multi-gene phylogenetics and phylogenomics.</title>
        <authorList>
            <person name="Vandepol N."/>
            <person name="Liber J."/>
            <person name="Desiro A."/>
            <person name="Na H."/>
            <person name="Kennedy M."/>
            <person name="Barry K."/>
            <person name="Grigoriev I.V."/>
            <person name="Miller A.N."/>
            <person name="O'Donnell K."/>
            <person name="Stajich J.E."/>
            <person name="Bonito G."/>
        </authorList>
    </citation>
    <scope>NUCLEOTIDE SEQUENCE</scope>
    <source>
        <strain evidence="2">MES-2147</strain>
    </source>
</reference>
<keyword evidence="3" id="KW-1185">Reference proteome</keyword>
<feature type="compositionally biased region" description="Polar residues" evidence="1">
    <location>
        <begin position="1314"/>
        <end position="1323"/>
    </location>
</feature>
<protein>
    <submittedName>
        <fullName evidence="2">Uncharacterized protein</fullName>
    </submittedName>
</protein>
<feature type="region of interest" description="Disordered" evidence="1">
    <location>
        <begin position="1302"/>
        <end position="1406"/>
    </location>
</feature>